<dbReference type="InterPro" id="IPR050091">
    <property type="entry name" value="PKS_NRPS_Biosynth_Enz"/>
</dbReference>
<dbReference type="SMART" id="SM01294">
    <property type="entry name" value="PKS_PP_betabranch"/>
    <property type="match status" value="1"/>
</dbReference>
<dbReference type="InterPro" id="IPR009081">
    <property type="entry name" value="PP-bd_ACP"/>
</dbReference>
<evidence type="ECO:0000313" key="7">
    <source>
        <dbReference type="Proteomes" id="UP001338125"/>
    </source>
</evidence>
<dbReference type="SMART" id="SM00827">
    <property type="entry name" value="PKS_AT"/>
    <property type="match status" value="1"/>
</dbReference>
<dbReference type="Gene3D" id="3.40.366.10">
    <property type="entry name" value="Malonyl-Coenzyme A Acyl Carrier Protein, domain 2"/>
    <property type="match status" value="1"/>
</dbReference>
<evidence type="ECO:0000256" key="3">
    <source>
        <dbReference type="ARBA" id="ARBA00022679"/>
    </source>
</evidence>
<dbReference type="PANTHER" id="PTHR43775:SF37">
    <property type="entry name" value="SI:DKEY-61P9.11"/>
    <property type="match status" value="1"/>
</dbReference>
<dbReference type="InterPro" id="IPR016039">
    <property type="entry name" value="Thiolase-like"/>
</dbReference>
<evidence type="ECO:0000256" key="2">
    <source>
        <dbReference type="ARBA" id="ARBA00022553"/>
    </source>
</evidence>
<feature type="region of interest" description="Disordered" evidence="4">
    <location>
        <begin position="574"/>
        <end position="629"/>
    </location>
</feature>
<keyword evidence="3" id="KW-0808">Transferase</keyword>
<evidence type="ECO:0000256" key="4">
    <source>
        <dbReference type="SAM" id="MobiDB-lite"/>
    </source>
</evidence>
<dbReference type="InterPro" id="IPR036736">
    <property type="entry name" value="ACP-like_sf"/>
</dbReference>
<dbReference type="Gene3D" id="1.10.1200.10">
    <property type="entry name" value="ACP-like"/>
    <property type="match status" value="1"/>
</dbReference>
<dbReference type="InterPro" id="IPR020806">
    <property type="entry name" value="PKS_PP-bd"/>
</dbReference>
<dbReference type="Gene3D" id="3.30.70.3290">
    <property type="match status" value="1"/>
</dbReference>
<gene>
    <name evidence="6" type="ORF">PT974_10026</name>
</gene>
<dbReference type="Pfam" id="PF00550">
    <property type="entry name" value="PP-binding"/>
    <property type="match status" value="1"/>
</dbReference>
<dbReference type="InterPro" id="IPR016036">
    <property type="entry name" value="Malonyl_transacylase_ACP-bd"/>
</dbReference>
<evidence type="ECO:0000259" key="5">
    <source>
        <dbReference type="PROSITE" id="PS50075"/>
    </source>
</evidence>
<dbReference type="InterPro" id="IPR001031">
    <property type="entry name" value="Thioesterase"/>
</dbReference>
<keyword evidence="7" id="KW-1185">Reference proteome</keyword>
<keyword evidence="1" id="KW-0596">Phosphopantetheine</keyword>
<proteinExistence type="predicted"/>
<feature type="domain" description="Carrier" evidence="5">
    <location>
        <begin position="497"/>
        <end position="574"/>
    </location>
</feature>
<comment type="caution">
    <text evidence="6">The sequence shown here is derived from an EMBL/GenBank/DDBJ whole genome shotgun (WGS) entry which is preliminary data.</text>
</comment>
<dbReference type="Proteomes" id="UP001338125">
    <property type="component" value="Unassembled WGS sequence"/>
</dbReference>
<dbReference type="PROSITE" id="PS50075">
    <property type="entry name" value="CARRIER"/>
    <property type="match status" value="1"/>
</dbReference>
<accession>A0ABR0S8P3</accession>
<dbReference type="Pfam" id="PF22621">
    <property type="entry name" value="CurL-like_PKS_C"/>
    <property type="match status" value="1"/>
</dbReference>
<sequence>MFQKDIIPPQAHMPHALNPKFPPLSELNIEIPSEPKIFKKHEEPNKPRRILLNNFDAAGGNACMVLEDYTPVPTGDEEGASDPRSSHVVVTSARTRASHSANKQKLIEWLRANPAARIEDVAYTTTARRMHHPLRLAYTASSIPELIAKLEAPETTLASSPPSPNPPIVFTFTGQGSHYAGMGAELYRSNPVFRETVDLCVAICESYKFAPFLDIITDDGIDMSTQNALQTQLAVLTLEIALTSFWRSAGIEPAMVMGHSLGEYAALHAAGVLSLADTLYLVGKRALLLLERCESGSCAMLAVSGSVATVRDHLKRHQSSSCDVACINSPNATVVSGTVEDLEEFQADIVAKDAKLRAKTLPVPFAFHSFQMDAILQDYLSLAGGVTYSAPKISTRQAVNFVDGLIAVQSKLKDAVWLEIGPGPVCTSFQLDVHFPELPRATWRHILGEGHSAPAPRAREASVNEIKKSAAVDLAPVGQRESKAVVVEEKVEEETQGETSGLFKAILDTIAKATRSDPSEFTEDAQLSDLGVDSIMAIEIVSTLKAEADLDLPATFVFDYRAIGGLCREFGDSAEAKTSSEPSVSEPRTPDSTDLEPVPKPESVSSTGSSVVKVDHPGDEKNLKLQEDTSPAPTVRITLLKGRPGRGKTPFYLMADGTGSIATYIHMPAFKSNTPVYGVDSPFIRCPTRLTPEVGIEGVAKLIVSALVKAEPKGNFLIGGFSAGSMVAYEVARQLGAAGRTVDGLLILDLCCPRPKTAILSDSELNRETDTGVTVFGAAAGTDGMWTPAGTTQQHLRAYLSAMRTYHPSPMTLKERPTRAAVVWAEKGLVNRIAGDPKSLKLLADEGIPTKAYPGFMEDPKLGPFACFVPNKTAADLGPNGWDKYVGDMMTLSVDGDHLDLPMPRHVHLLHERIETALDYFKISA</sequence>
<dbReference type="EMBL" id="JAVFKD010000015">
    <property type="protein sequence ID" value="KAK5988542.1"/>
    <property type="molecule type" value="Genomic_DNA"/>
</dbReference>
<protein>
    <submittedName>
        <fullName evidence="6">Non-reducing polyketide synthase curS2</fullName>
    </submittedName>
</protein>
<dbReference type="Pfam" id="PF00975">
    <property type="entry name" value="Thioesterase"/>
    <property type="match status" value="1"/>
</dbReference>
<dbReference type="Pfam" id="PF00698">
    <property type="entry name" value="Acyl_transf_1"/>
    <property type="match status" value="1"/>
</dbReference>
<keyword evidence="2" id="KW-0597">Phosphoprotein</keyword>
<dbReference type="SMART" id="SM00823">
    <property type="entry name" value="PKS_PP"/>
    <property type="match status" value="1"/>
</dbReference>
<dbReference type="InterPro" id="IPR001227">
    <property type="entry name" value="Ac_transferase_dom_sf"/>
</dbReference>
<dbReference type="SUPFAM" id="SSF53474">
    <property type="entry name" value="alpha/beta-Hydrolases"/>
    <property type="match status" value="1"/>
</dbReference>
<dbReference type="Gene3D" id="3.40.50.1820">
    <property type="entry name" value="alpha/beta hydrolase"/>
    <property type="match status" value="1"/>
</dbReference>
<dbReference type="InterPro" id="IPR029058">
    <property type="entry name" value="AB_hydrolase_fold"/>
</dbReference>
<feature type="compositionally biased region" description="Low complexity" evidence="4">
    <location>
        <begin position="603"/>
        <end position="612"/>
    </location>
</feature>
<dbReference type="Gene3D" id="3.40.47.10">
    <property type="match status" value="1"/>
</dbReference>
<dbReference type="SUPFAM" id="SSF55048">
    <property type="entry name" value="Probable ACP-binding domain of malonyl-CoA ACP transacylase"/>
    <property type="match status" value="1"/>
</dbReference>
<dbReference type="SUPFAM" id="SSF52151">
    <property type="entry name" value="FabD/lysophospholipase-like"/>
    <property type="match status" value="1"/>
</dbReference>
<dbReference type="InterPro" id="IPR014043">
    <property type="entry name" value="Acyl_transferase_dom"/>
</dbReference>
<dbReference type="InterPro" id="IPR006162">
    <property type="entry name" value="Ppantetheine_attach_site"/>
</dbReference>
<dbReference type="PANTHER" id="PTHR43775">
    <property type="entry name" value="FATTY ACID SYNTHASE"/>
    <property type="match status" value="1"/>
</dbReference>
<dbReference type="PROSITE" id="PS00012">
    <property type="entry name" value="PHOSPHOPANTETHEINE"/>
    <property type="match status" value="1"/>
</dbReference>
<evidence type="ECO:0000256" key="1">
    <source>
        <dbReference type="ARBA" id="ARBA00022450"/>
    </source>
</evidence>
<feature type="compositionally biased region" description="Basic and acidic residues" evidence="4">
    <location>
        <begin position="613"/>
        <end position="627"/>
    </location>
</feature>
<reference evidence="6 7" key="1">
    <citation type="submission" date="2024-01" db="EMBL/GenBank/DDBJ databases">
        <title>Complete genome of Cladobotryum mycophilum ATHUM6906.</title>
        <authorList>
            <person name="Christinaki A.C."/>
            <person name="Myridakis A.I."/>
            <person name="Kouvelis V.N."/>
        </authorList>
    </citation>
    <scope>NUCLEOTIDE SEQUENCE [LARGE SCALE GENOMIC DNA]</scope>
    <source>
        <strain evidence="6 7">ATHUM6906</strain>
    </source>
</reference>
<evidence type="ECO:0000313" key="6">
    <source>
        <dbReference type="EMBL" id="KAK5988542.1"/>
    </source>
</evidence>
<organism evidence="6 7">
    <name type="scientific">Cladobotryum mycophilum</name>
    <dbReference type="NCBI Taxonomy" id="491253"/>
    <lineage>
        <taxon>Eukaryota</taxon>
        <taxon>Fungi</taxon>
        <taxon>Dikarya</taxon>
        <taxon>Ascomycota</taxon>
        <taxon>Pezizomycotina</taxon>
        <taxon>Sordariomycetes</taxon>
        <taxon>Hypocreomycetidae</taxon>
        <taxon>Hypocreales</taxon>
        <taxon>Hypocreaceae</taxon>
        <taxon>Cladobotryum</taxon>
    </lineage>
</organism>
<dbReference type="InterPro" id="IPR016035">
    <property type="entry name" value="Acyl_Trfase/lysoPLipase"/>
</dbReference>
<dbReference type="SUPFAM" id="SSF47336">
    <property type="entry name" value="ACP-like"/>
    <property type="match status" value="1"/>
</dbReference>
<name>A0ABR0S8P3_9HYPO</name>